<dbReference type="AlphaFoldDB" id="X0SXZ2"/>
<protein>
    <submittedName>
        <fullName evidence="1">Uncharacterized protein</fullName>
    </submittedName>
</protein>
<feature type="non-terminal residue" evidence="1">
    <location>
        <position position="1"/>
    </location>
</feature>
<proteinExistence type="predicted"/>
<comment type="caution">
    <text evidence="1">The sequence shown here is derived from an EMBL/GenBank/DDBJ whole genome shotgun (WGS) entry which is preliminary data.</text>
</comment>
<organism evidence="1">
    <name type="scientific">marine sediment metagenome</name>
    <dbReference type="NCBI Taxonomy" id="412755"/>
    <lineage>
        <taxon>unclassified sequences</taxon>
        <taxon>metagenomes</taxon>
        <taxon>ecological metagenomes</taxon>
    </lineage>
</organism>
<accession>X0SXZ2</accession>
<sequence>SKDGQAAPELVKRVMILDNYLKREEVTIRAADKSAVSPPTGIVPHVSVQNAKQGKTIVLLPEKKEFLDPAKTSFTADYIQMAEEQKQQVKRGGKINVYGALSFPDKESTRLPLKLIDGQLVFGKHVEEESQRGKYVDSRKWTIWLDPFTMHYIRGEGALRSTDPSISDVDCVLRDFSWYAPVDKALFGTDPPAGWTDVTEKPGAKR</sequence>
<reference evidence="1" key="1">
    <citation type="journal article" date="2014" name="Front. Microbiol.">
        <title>High frequency of phylogenetically diverse reductive dehalogenase-homologous genes in deep subseafloor sedimentary metagenomes.</title>
        <authorList>
            <person name="Kawai M."/>
            <person name="Futagami T."/>
            <person name="Toyoda A."/>
            <person name="Takaki Y."/>
            <person name="Nishi S."/>
            <person name="Hori S."/>
            <person name="Arai W."/>
            <person name="Tsubouchi T."/>
            <person name="Morono Y."/>
            <person name="Uchiyama I."/>
            <person name="Ito T."/>
            <person name="Fujiyama A."/>
            <person name="Inagaki F."/>
            <person name="Takami H."/>
        </authorList>
    </citation>
    <scope>NUCLEOTIDE SEQUENCE</scope>
    <source>
        <strain evidence="1">Expedition CK06-06</strain>
    </source>
</reference>
<gene>
    <name evidence="1" type="ORF">S01H1_04776</name>
</gene>
<dbReference type="EMBL" id="BARS01002505">
    <property type="protein sequence ID" value="GAF68685.1"/>
    <property type="molecule type" value="Genomic_DNA"/>
</dbReference>
<name>X0SXZ2_9ZZZZ</name>
<evidence type="ECO:0000313" key="1">
    <source>
        <dbReference type="EMBL" id="GAF68685.1"/>
    </source>
</evidence>